<dbReference type="EMBL" id="JAPFGC010000002">
    <property type="protein sequence ID" value="MDA0177300.1"/>
    <property type="molecule type" value="Genomic_DNA"/>
</dbReference>
<accession>A0ABT4RZQ6</accession>
<dbReference type="RefSeq" id="WP_270005395.1">
    <property type="nucleotide sequence ID" value="NZ_JAPFGC010000002.1"/>
</dbReference>
<evidence type="ECO:0000313" key="1">
    <source>
        <dbReference type="EMBL" id="MDA0177300.1"/>
    </source>
</evidence>
<evidence type="ECO:0000313" key="2">
    <source>
        <dbReference type="Proteomes" id="UP001149142"/>
    </source>
</evidence>
<dbReference type="Proteomes" id="UP001149142">
    <property type="component" value="Unassembled WGS sequence"/>
</dbReference>
<organism evidence="1 2">
    <name type="scientific">Mesoflavibacter profundi</name>
    <dbReference type="NCBI Taxonomy" id="2708110"/>
    <lineage>
        <taxon>Bacteria</taxon>
        <taxon>Pseudomonadati</taxon>
        <taxon>Bacteroidota</taxon>
        <taxon>Flavobacteriia</taxon>
        <taxon>Flavobacteriales</taxon>
        <taxon>Flavobacteriaceae</taxon>
        <taxon>Mesoflavibacter</taxon>
    </lineage>
</organism>
<name>A0ABT4RZQ6_9FLAO</name>
<gene>
    <name evidence="1" type="ORF">OOZ35_07350</name>
</gene>
<reference evidence="1" key="1">
    <citation type="submission" date="2022-11" db="EMBL/GenBank/DDBJ databases">
        <title>Refractory cell wall polysaccharides provide important carbon source for microbial heterotrophs in the hadal ocean.</title>
        <authorList>
            <person name="Zhu X."/>
        </authorList>
    </citation>
    <scope>NUCLEOTIDE SEQUENCE</scope>
    <source>
        <strain evidence="1">MTRN7</strain>
    </source>
</reference>
<keyword evidence="2" id="KW-1185">Reference proteome</keyword>
<dbReference type="SUPFAM" id="SSF48452">
    <property type="entry name" value="TPR-like"/>
    <property type="match status" value="1"/>
</dbReference>
<sequence length="330" mass="39292">MVYAKIRQQLNAYAYKGEIFDFEKLIDKTLKDHDITLENAVTFKALYQIISIVSLSAFVTNDYYKIESFLLKTYDKIKHHKNKIKQPYYHIQVLYMIANTLFRNKKFEAASQFLLKMKNQLTDHKKKYYNTFILKHNLLKSLIFNFTNQQDDAIILLEKSTKIKHDDIESSLDIHLSLAMFYIQNLNLKASKKITSKFYHTDSYYESKAGKDWIIKKNLLDIILNIELGNINLVESRILSFKRNYSTYLKQISQQRVLTFLKLVETYYKQPESISTKNFKETVEQSFKWIEPEREDIFVMSFYAWLKSKMEKQDLYTTTLNLVELAKPVN</sequence>
<comment type="caution">
    <text evidence="1">The sequence shown here is derived from an EMBL/GenBank/DDBJ whole genome shotgun (WGS) entry which is preliminary data.</text>
</comment>
<proteinExistence type="predicted"/>
<dbReference type="InterPro" id="IPR011990">
    <property type="entry name" value="TPR-like_helical_dom_sf"/>
</dbReference>
<protein>
    <submittedName>
        <fullName evidence="1">Uncharacterized protein</fullName>
    </submittedName>
</protein>